<dbReference type="InterPro" id="IPR006202">
    <property type="entry name" value="Neur_chan_lig-bd"/>
</dbReference>
<evidence type="ECO:0000256" key="9">
    <source>
        <dbReference type="ARBA" id="ARBA00023303"/>
    </source>
</evidence>
<keyword evidence="1" id="KW-0813">Transport</keyword>
<evidence type="ECO:0000313" key="12">
    <source>
        <dbReference type="Proteomes" id="UP000887540"/>
    </source>
</evidence>
<dbReference type="AlphaFoldDB" id="A0A914D223"/>
<comment type="subcellular location">
    <subcellularLocation>
        <location evidence="10">Synaptic cell membrane</location>
        <topology evidence="10">Multi-pass membrane protein</topology>
    </subcellularLocation>
</comment>
<keyword evidence="7" id="KW-0675">Receptor</keyword>
<sequence>MLNILRIHAVLKDHLSPEDLNELGMPSDEDEERLVIDMFRGYNSLIRPSPCLNSSVVYVEFGVALILLINVDEKNQIMQTNVWLTLKWNDCQFGWNPRDYGGIESMRVPQDRVWVPDIVLFNK</sequence>
<dbReference type="Pfam" id="PF02931">
    <property type="entry name" value="Neur_chan_LBD"/>
    <property type="match status" value="1"/>
</dbReference>
<reference evidence="13" key="1">
    <citation type="submission" date="2022-11" db="UniProtKB">
        <authorList>
            <consortium name="WormBaseParasite"/>
        </authorList>
    </citation>
    <scope>IDENTIFICATION</scope>
</reference>
<protein>
    <submittedName>
        <fullName evidence="13">Neurotransmitter-gated ion-channel ligand-binding domain-containing protein</fullName>
    </submittedName>
</protein>
<dbReference type="WBParaSite" id="ACRNAN_scaffold1764.g10021.t1">
    <property type="protein sequence ID" value="ACRNAN_scaffold1764.g10021.t1"/>
    <property type="gene ID" value="ACRNAN_scaffold1764.g10021"/>
</dbReference>
<dbReference type="PRINTS" id="PR00254">
    <property type="entry name" value="NICOTINICR"/>
</dbReference>
<evidence type="ECO:0000256" key="7">
    <source>
        <dbReference type="ARBA" id="ARBA00023170"/>
    </source>
</evidence>
<evidence type="ECO:0000259" key="11">
    <source>
        <dbReference type="Pfam" id="PF02931"/>
    </source>
</evidence>
<evidence type="ECO:0000256" key="10">
    <source>
        <dbReference type="ARBA" id="ARBA00034099"/>
    </source>
</evidence>
<evidence type="ECO:0000256" key="3">
    <source>
        <dbReference type="ARBA" id="ARBA00022692"/>
    </source>
</evidence>
<keyword evidence="4" id="KW-0770">Synapse</keyword>
<keyword evidence="6" id="KW-0472">Membrane</keyword>
<dbReference type="GO" id="GO:0045211">
    <property type="term" value="C:postsynaptic membrane"/>
    <property type="evidence" value="ECO:0007669"/>
    <property type="project" value="InterPro"/>
</dbReference>
<evidence type="ECO:0000256" key="5">
    <source>
        <dbReference type="ARBA" id="ARBA00023065"/>
    </source>
</evidence>
<dbReference type="Gene3D" id="2.70.170.10">
    <property type="entry name" value="Neurotransmitter-gated ion-channel ligand-binding domain"/>
    <property type="match status" value="1"/>
</dbReference>
<evidence type="ECO:0000256" key="8">
    <source>
        <dbReference type="ARBA" id="ARBA00023286"/>
    </source>
</evidence>
<keyword evidence="9" id="KW-0407">Ion channel</keyword>
<feature type="domain" description="Neurotransmitter-gated ion-channel ligand-binding" evidence="11">
    <location>
        <begin position="31"/>
        <end position="123"/>
    </location>
</feature>
<evidence type="ECO:0000256" key="6">
    <source>
        <dbReference type="ARBA" id="ARBA00023136"/>
    </source>
</evidence>
<dbReference type="InterPro" id="IPR002394">
    <property type="entry name" value="Nicotinic_acetylcholine_rcpt"/>
</dbReference>
<keyword evidence="12" id="KW-1185">Reference proteome</keyword>
<dbReference type="Proteomes" id="UP000887540">
    <property type="component" value="Unplaced"/>
</dbReference>
<organism evidence="12 13">
    <name type="scientific">Acrobeloides nanus</name>
    <dbReference type="NCBI Taxonomy" id="290746"/>
    <lineage>
        <taxon>Eukaryota</taxon>
        <taxon>Metazoa</taxon>
        <taxon>Ecdysozoa</taxon>
        <taxon>Nematoda</taxon>
        <taxon>Chromadorea</taxon>
        <taxon>Rhabditida</taxon>
        <taxon>Tylenchina</taxon>
        <taxon>Cephalobomorpha</taxon>
        <taxon>Cephaloboidea</taxon>
        <taxon>Cephalobidae</taxon>
        <taxon>Acrobeloides</taxon>
    </lineage>
</organism>
<keyword evidence="8" id="KW-1071">Ligand-gated ion channel</keyword>
<dbReference type="SUPFAM" id="SSF63712">
    <property type="entry name" value="Nicotinic receptor ligand binding domain-like"/>
    <property type="match status" value="1"/>
</dbReference>
<dbReference type="InterPro" id="IPR006201">
    <property type="entry name" value="Neur_channel"/>
</dbReference>
<evidence type="ECO:0000313" key="13">
    <source>
        <dbReference type="WBParaSite" id="ACRNAN_scaffold1764.g10021.t1"/>
    </source>
</evidence>
<evidence type="ECO:0000256" key="4">
    <source>
        <dbReference type="ARBA" id="ARBA00023018"/>
    </source>
</evidence>
<keyword evidence="2" id="KW-1003">Cell membrane</keyword>
<dbReference type="GO" id="GO:0022848">
    <property type="term" value="F:acetylcholine-gated monoatomic cation-selective channel activity"/>
    <property type="evidence" value="ECO:0007669"/>
    <property type="project" value="InterPro"/>
</dbReference>
<dbReference type="GO" id="GO:0004888">
    <property type="term" value="F:transmembrane signaling receptor activity"/>
    <property type="evidence" value="ECO:0007669"/>
    <property type="project" value="InterPro"/>
</dbReference>
<keyword evidence="5" id="KW-0406">Ion transport</keyword>
<keyword evidence="3" id="KW-0812">Transmembrane</keyword>
<evidence type="ECO:0000256" key="2">
    <source>
        <dbReference type="ARBA" id="ARBA00022475"/>
    </source>
</evidence>
<accession>A0A914D223</accession>
<proteinExistence type="predicted"/>
<dbReference type="InterPro" id="IPR036734">
    <property type="entry name" value="Neur_chan_lig-bd_sf"/>
</dbReference>
<dbReference type="PANTHER" id="PTHR18945">
    <property type="entry name" value="NEUROTRANSMITTER GATED ION CHANNEL"/>
    <property type="match status" value="1"/>
</dbReference>
<evidence type="ECO:0000256" key="1">
    <source>
        <dbReference type="ARBA" id="ARBA00022448"/>
    </source>
</evidence>
<name>A0A914D223_9BILA</name>